<keyword evidence="3" id="KW-0732">Signal</keyword>
<accession>A0ABS6KCK6</accession>
<dbReference type="Gene3D" id="3.40.50.2300">
    <property type="match status" value="2"/>
</dbReference>
<organism evidence="6 7">
    <name type="scientific">Diplocloster modestus</name>
    <dbReference type="NCBI Taxonomy" id="2850322"/>
    <lineage>
        <taxon>Bacteria</taxon>
        <taxon>Bacillati</taxon>
        <taxon>Bacillota</taxon>
        <taxon>Clostridia</taxon>
        <taxon>Lachnospirales</taxon>
        <taxon>Lachnospiraceae</taxon>
        <taxon>Diplocloster</taxon>
    </lineage>
</organism>
<dbReference type="EMBL" id="JAHQCX010000017">
    <property type="protein sequence ID" value="MBU9728257.1"/>
    <property type="molecule type" value="Genomic_DNA"/>
</dbReference>
<dbReference type="PANTHER" id="PTHR46847">
    <property type="entry name" value="D-ALLOSE-BINDING PERIPLASMIC PROTEIN-RELATED"/>
    <property type="match status" value="1"/>
</dbReference>
<sequence length="341" mass="36364">MKKLLAVLLCGAMVLGMIGCSGKEEGEPAAAQPKESAAPAADDQKEAPADSKDANGEKKLLGVSLMTLQYEFFQDIKAGIEEAAKDKYEIVFNDPNMDLQNQIDAIENFCAQGVDAIILTCVDGNGIIPALDTCEEKGIPVITVDYRPSGGKFETYIGSDNFLGGQLAAKWALQNVLEGNETPNIVFLSNPMSIAAVERIDGFKDILSKECPKANIVAEQGADSRESFMSVMEDVLTANDKVDLVFSYSADGGLGSYDAIQAAGREDEIAVIGFDASAEEQNVIAEGGCYKGSIMQFPSKLAETAVECVDKVLAGETLEADTTVEVGVYTKDKIFYASDLQ</sequence>
<keyword evidence="7" id="KW-1185">Reference proteome</keyword>
<dbReference type="Pfam" id="PF13407">
    <property type="entry name" value="Peripla_BP_4"/>
    <property type="match status" value="1"/>
</dbReference>
<reference evidence="6 7" key="1">
    <citation type="submission" date="2021-06" db="EMBL/GenBank/DDBJ databases">
        <title>Description of novel taxa of the family Lachnospiraceae.</title>
        <authorList>
            <person name="Chaplin A.V."/>
            <person name="Sokolova S.R."/>
            <person name="Pikina A.P."/>
            <person name="Korzhanova M."/>
            <person name="Belova V."/>
            <person name="Korostin D."/>
            <person name="Efimov B.A."/>
        </authorList>
    </citation>
    <scope>NUCLEOTIDE SEQUENCE [LARGE SCALE GENOMIC DNA]</scope>
    <source>
        <strain evidence="6 7">ASD4241</strain>
    </source>
</reference>
<dbReference type="PROSITE" id="PS51257">
    <property type="entry name" value="PROKAR_LIPOPROTEIN"/>
    <property type="match status" value="1"/>
</dbReference>
<dbReference type="Proteomes" id="UP001314681">
    <property type="component" value="Unassembled WGS sequence"/>
</dbReference>
<name>A0ABS6KCK6_9FIRM</name>
<comment type="caution">
    <text evidence="6">The sequence shown here is derived from an EMBL/GenBank/DDBJ whole genome shotgun (WGS) entry which is preliminary data.</text>
</comment>
<dbReference type="CDD" id="cd06322">
    <property type="entry name" value="PBP1_ABC_sugar_binding-like"/>
    <property type="match status" value="1"/>
</dbReference>
<feature type="region of interest" description="Disordered" evidence="4">
    <location>
        <begin position="24"/>
        <end position="54"/>
    </location>
</feature>
<evidence type="ECO:0000313" key="7">
    <source>
        <dbReference type="Proteomes" id="UP001314681"/>
    </source>
</evidence>
<evidence type="ECO:0000256" key="1">
    <source>
        <dbReference type="ARBA" id="ARBA00004196"/>
    </source>
</evidence>
<evidence type="ECO:0000313" key="6">
    <source>
        <dbReference type="EMBL" id="MBU9728257.1"/>
    </source>
</evidence>
<dbReference type="InterPro" id="IPR028082">
    <property type="entry name" value="Peripla_BP_I"/>
</dbReference>
<dbReference type="SUPFAM" id="SSF53822">
    <property type="entry name" value="Periplasmic binding protein-like I"/>
    <property type="match status" value="1"/>
</dbReference>
<dbReference type="InterPro" id="IPR025997">
    <property type="entry name" value="SBP_2_dom"/>
</dbReference>
<feature type="domain" description="Periplasmic binding protein" evidence="5">
    <location>
        <begin position="62"/>
        <end position="316"/>
    </location>
</feature>
<proteinExistence type="inferred from homology"/>
<dbReference type="RefSeq" id="WP_158354859.1">
    <property type="nucleotide sequence ID" value="NZ_JAHQCX010000017.1"/>
</dbReference>
<evidence type="ECO:0000256" key="4">
    <source>
        <dbReference type="SAM" id="MobiDB-lite"/>
    </source>
</evidence>
<comment type="subcellular location">
    <subcellularLocation>
        <location evidence="1">Cell envelope</location>
    </subcellularLocation>
</comment>
<comment type="similarity">
    <text evidence="2">Belongs to the bacterial solute-binding protein 2 family.</text>
</comment>
<dbReference type="PANTHER" id="PTHR46847:SF1">
    <property type="entry name" value="D-ALLOSE-BINDING PERIPLASMIC PROTEIN-RELATED"/>
    <property type="match status" value="1"/>
</dbReference>
<gene>
    <name evidence="6" type="ORF">KTH90_19835</name>
</gene>
<evidence type="ECO:0000259" key="5">
    <source>
        <dbReference type="Pfam" id="PF13407"/>
    </source>
</evidence>
<evidence type="ECO:0000256" key="2">
    <source>
        <dbReference type="ARBA" id="ARBA00007639"/>
    </source>
</evidence>
<evidence type="ECO:0000256" key="3">
    <source>
        <dbReference type="ARBA" id="ARBA00022729"/>
    </source>
</evidence>
<feature type="compositionally biased region" description="Low complexity" evidence="4">
    <location>
        <begin position="28"/>
        <end position="41"/>
    </location>
</feature>
<protein>
    <submittedName>
        <fullName evidence="6">Substrate-binding domain-containing protein</fullName>
    </submittedName>
</protein>
<feature type="compositionally biased region" description="Basic and acidic residues" evidence="4">
    <location>
        <begin position="42"/>
        <end position="54"/>
    </location>
</feature>